<evidence type="ECO:0000313" key="15">
    <source>
        <dbReference type="Proteomes" id="UP000186609"/>
    </source>
</evidence>
<dbReference type="EMBL" id="CP019236">
    <property type="protein sequence ID" value="APW38390.1"/>
    <property type="molecule type" value="Genomic_DNA"/>
</dbReference>
<dbReference type="PANTHER" id="PTHR11070">
    <property type="entry name" value="UVRD / RECB / PCRA DNA HELICASE FAMILY MEMBER"/>
    <property type="match status" value="1"/>
</dbReference>
<comment type="catalytic activity">
    <reaction evidence="6">
        <text>Couples ATP hydrolysis with the unwinding of duplex DNA by translocating in the 3'-5' direction.</text>
        <dbReference type="EC" id="5.6.2.4"/>
    </reaction>
</comment>
<dbReference type="Pfam" id="PF00580">
    <property type="entry name" value="UvrD-helicase"/>
    <property type="match status" value="1"/>
</dbReference>
<reference evidence="14 15" key="1">
    <citation type="submission" date="2017-01" db="EMBL/GenBank/DDBJ databases">
        <authorList>
            <person name="Mah S.A."/>
            <person name="Swanson W.J."/>
            <person name="Moy G.W."/>
            <person name="Vacquier V.D."/>
        </authorList>
    </citation>
    <scope>NUCLEOTIDE SEQUENCE [LARGE SCALE GENOMIC DNA]</scope>
    <source>
        <strain evidence="14 15">DCY110</strain>
    </source>
</reference>
<evidence type="ECO:0000259" key="12">
    <source>
        <dbReference type="PROSITE" id="PS51198"/>
    </source>
</evidence>
<dbReference type="OrthoDB" id="5905204at2"/>
<dbReference type="GO" id="GO:0000725">
    <property type="term" value="P:recombinational repair"/>
    <property type="evidence" value="ECO:0007669"/>
    <property type="project" value="TreeGrafter"/>
</dbReference>
<evidence type="ECO:0000256" key="2">
    <source>
        <dbReference type="ARBA" id="ARBA00022801"/>
    </source>
</evidence>
<dbReference type="EC" id="5.6.2.4" evidence="7"/>
<dbReference type="GO" id="GO:0005829">
    <property type="term" value="C:cytosol"/>
    <property type="evidence" value="ECO:0007669"/>
    <property type="project" value="TreeGrafter"/>
</dbReference>
<evidence type="ECO:0000256" key="9">
    <source>
        <dbReference type="ARBA" id="ARBA00048988"/>
    </source>
</evidence>
<dbReference type="InterPro" id="IPR027417">
    <property type="entry name" value="P-loop_NTPase"/>
</dbReference>
<evidence type="ECO:0000256" key="8">
    <source>
        <dbReference type="ARBA" id="ARBA00034923"/>
    </source>
</evidence>
<keyword evidence="15" id="KW-1185">Reference proteome</keyword>
<organism evidence="14 15">
    <name type="scientific">Rhodoferax koreensis</name>
    <dbReference type="NCBI Taxonomy" id="1842727"/>
    <lineage>
        <taxon>Bacteria</taxon>
        <taxon>Pseudomonadati</taxon>
        <taxon>Pseudomonadota</taxon>
        <taxon>Betaproteobacteria</taxon>
        <taxon>Burkholderiales</taxon>
        <taxon>Comamonadaceae</taxon>
        <taxon>Rhodoferax</taxon>
    </lineage>
</organism>
<keyword evidence="2 10" id="KW-0378">Hydrolase</keyword>
<dbReference type="RefSeq" id="WP_076200269.1">
    <property type="nucleotide sequence ID" value="NZ_CP019236.1"/>
</dbReference>
<keyword evidence="1 10" id="KW-0547">Nucleotide-binding</keyword>
<feature type="region of interest" description="Disordered" evidence="11">
    <location>
        <begin position="531"/>
        <end position="551"/>
    </location>
</feature>
<dbReference type="Gene3D" id="1.10.486.10">
    <property type="entry name" value="PCRA, domain 4"/>
    <property type="match status" value="1"/>
</dbReference>
<comment type="catalytic activity">
    <reaction evidence="9">
        <text>ATP + H2O = ADP + phosphate + H(+)</text>
        <dbReference type="Rhea" id="RHEA:13065"/>
        <dbReference type="ChEBI" id="CHEBI:15377"/>
        <dbReference type="ChEBI" id="CHEBI:15378"/>
        <dbReference type="ChEBI" id="CHEBI:30616"/>
        <dbReference type="ChEBI" id="CHEBI:43474"/>
        <dbReference type="ChEBI" id="CHEBI:456216"/>
        <dbReference type="EC" id="5.6.2.4"/>
    </reaction>
</comment>
<evidence type="ECO:0000256" key="3">
    <source>
        <dbReference type="ARBA" id="ARBA00022806"/>
    </source>
</evidence>
<dbReference type="InterPro" id="IPR038726">
    <property type="entry name" value="PDDEXK_AddAB-type"/>
</dbReference>
<evidence type="ECO:0000256" key="10">
    <source>
        <dbReference type="PROSITE-ProRule" id="PRU00560"/>
    </source>
</evidence>
<dbReference type="GO" id="GO:0003677">
    <property type="term" value="F:DNA binding"/>
    <property type="evidence" value="ECO:0007669"/>
    <property type="project" value="InterPro"/>
</dbReference>
<dbReference type="Pfam" id="PF12705">
    <property type="entry name" value="PDDEXK_1"/>
    <property type="match status" value="1"/>
</dbReference>
<evidence type="ECO:0000256" key="6">
    <source>
        <dbReference type="ARBA" id="ARBA00034617"/>
    </source>
</evidence>
<proteinExistence type="predicted"/>
<keyword evidence="4 10" id="KW-0067">ATP-binding</keyword>
<dbReference type="GO" id="GO:0005524">
    <property type="term" value="F:ATP binding"/>
    <property type="evidence" value="ECO:0007669"/>
    <property type="project" value="UniProtKB-UniRule"/>
</dbReference>
<evidence type="ECO:0000313" key="14">
    <source>
        <dbReference type="EMBL" id="APW38390.1"/>
    </source>
</evidence>
<feature type="binding site" evidence="10">
    <location>
        <begin position="33"/>
        <end position="40"/>
    </location>
    <ligand>
        <name>ATP</name>
        <dbReference type="ChEBI" id="CHEBI:30616"/>
    </ligand>
</feature>
<evidence type="ECO:0000259" key="13">
    <source>
        <dbReference type="PROSITE" id="PS51217"/>
    </source>
</evidence>
<dbReference type="Proteomes" id="UP000186609">
    <property type="component" value="Chromosome"/>
</dbReference>
<feature type="domain" description="UvrD-like helicase ATP-binding" evidence="12">
    <location>
        <begin position="12"/>
        <end position="480"/>
    </location>
</feature>
<dbReference type="InterPro" id="IPR014016">
    <property type="entry name" value="UvrD-like_ATP-bd"/>
</dbReference>
<dbReference type="PROSITE" id="PS51217">
    <property type="entry name" value="UVRD_HELICASE_CTER"/>
    <property type="match status" value="1"/>
</dbReference>
<keyword evidence="5" id="KW-0413">Isomerase</keyword>
<gene>
    <name evidence="14" type="ORF">RD110_15295</name>
</gene>
<dbReference type="Pfam" id="PF13361">
    <property type="entry name" value="UvrD_C"/>
    <property type="match status" value="2"/>
</dbReference>
<dbReference type="InterPro" id="IPR000212">
    <property type="entry name" value="DNA_helicase_UvrD/REP"/>
</dbReference>
<name>A0A1P8JXB3_9BURK</name>
<dbReference type="STRING" id="1842727.RD110_15295"/>
<dbReference type="GO" id="GO:0016887">
    <property type="term" value="F:ATP hydrolysis activity"/>
    <property type="evidence" value="ECO:0007669"/>
    <property type="project" value="RHEA"/>
</dbReference>
<evidence type="ECO:0000256" key="11">
    <source>
        <dbReference type="SAM" id="MobiDB-lite"/>
    </source>
</evidence>
<evidence type="ECO:0000256" key="4">
    <source>
        <dbReference type="ARBA" id="ARBA00022840"/>
    </source>
</evidence>
<evidence type="ECO:0000256" key="7">
    <source>
        <dbReference type="ARBA" id="ARBA00034808"/>
    </source>
</evidence>
<dbReference type="InterPro" id="IPR014017">
    <property type="entry name" value="DNA_helicase_UvrD-like_C"/>
</dbReference>
<sequence length="1096" mass="118444">MSSPAYEHNGRPVRREAFYAIACDPRRSVAVEACAGAGKTWMLVSRILRALVEPREGRDAAAAPHEILAITFTKKAAGEMRQRLNEWLVEFAAAEPAHLVAELVARGVSPEAAPARAAALQGLHAALLAHGRPVQIRTFHSWFAALLRTAPLAVLDELGLPANYELLEDDSEAVRLVWRRFYTALVAKPDARADFDALVAEHGRFQAQKALASALQKRVEFALADAQGVVDASVLPFDVQFPEFAGLEAPEHACWRGAGRVLLLEAASCLGKASAKTFAAKGDELVMALTAGDIGGVMAALLTATGGARKFGDKIVGIENIRAAQELVLRVAEAQLQQAAWTHQQRMARLTRLLVAEFAALKRAQGWIDMNDVERAASRMLSDEVLSGWVQERLDARVQHLLIDEFQDTSPLQWQSLHAWLSGYVGAGSAAPSVFIVGDPKQSIYRFRRAEPQVFRAAQAFVREGLDGDLLSCDHTRRNAPAVIDAVNAAMGEAQAAGAYDGFRHHTTESTMQGAVLQLPAIEREAAATAALPEDAEGGWRDSLTTPREEPEETLRSLECRQAAAWLAQQIAHGDSDGGLQPKDVMVLARKRDRLAVMQDVLRSLSIPTQQPEKADLAEAPEVQDVVALLDALVSPAHDLSLARALKSPLFGVPDDALVELALLQRAARHLSWFDLLQIQEQLPQSLIAPGPVLMRWKRWIDSLPPHDALDAIYADGDVLARFAAAAPPALRGMVLANLRALLGTALQLDGARYATPYGLVRALKAGGVKAPVSADVNAVRLLTVHGAKGLEARLVLLLDTDAAASKAETMGVLVEWPGEAAAPERLVFLASETRPPACTVAAVRTEQAARQREELNAMYVAMTRARQMLAISSVQPRHAVEGSWWQRLAPLSDAVPVSEEAIEVDAVAEPASDFVLQVLPALSQQLQQPPLTVASIPAKAESSPGDAASSAIGQAMHRLLEWARPGVPEVSPHHLSAVMREFAIDARQAEQAAAMVAAIRAGEGAWAWDAALIAWQGNEVALNHQGQSLRLDRLVQRRDSGEWWVLDYKSALQPQRQVELVEQLRRYRTAVLALTDGAPVRAAFLAVNGAVVEVV</sequence>
<dbReference type="GO" id="GO:0043138">
    <property type="term" value="F:3'-5' DNA helicase activity"/>
    <property type="evidence" value="ECO:0007669"/>
    <property type="project" value="UniProtKB-EC"/>
</dbReference>
<protein>
    <recommendedName>
        <fullName evidence="7">DNA 3'-5' helicase</fullName>
        <ecNumber evidence="7">5.6.2.4</ecNumber>
    </recommendedName>
    <alternativeName>
        <fullName evidence="8">DNA 3'-5' helicase II</fullName>
    </alternativeName>
</protein>
<keyword evidence="3 10" id="KW-0347">Helicase</keyword>
<feature type="domain" description="UvrD-like helicase C-terminal" evidence="13">
    <location>
        <begin position="523"/>
        <end position="790"/>
    </location>
</feature>
<evidence type="ECO:0000256" key="5">
    <source>
        <dbReference type="ARBA" id="ARBA00023235"/>
    </source>
</evidence>
<dbReference type="PANTHER" id="PTHR11070:SF2">
    <property type="entry name" value="ATP-DEPENDENT DNA HELICASE SRS2"/>
    <property type="match status" value="1"/>
</dbReference>
<dbReference type="PROSITE" id="PS51198">
    <property type="entry name" value="UVRD_HELICASE_ATP_BIND"/>
    <property type="match status" value="1"/>
</dbReference>
<dbReference type="Gene3D" id="3.40.50.300">
    <property type="entry name" value="P-loop containing nucleotide triphosphate hydrolases"/>
    <property type="match status" value="4"/>
</dbReference>
<evidence type="ECO:0000256" key="1">
    <source>
        <dbReference type="ARBA" id="ARBA00022741"/>
    </source>
</evidence>
<dbReference type="KEGG" id="rhy:RD110_15295"/>
<dbReference type="SUPFAM" id="SSF52540">
    <property type="entry name" value="P-loop containing nucleoside triphosphate hydrolases"/>
    <property type="match status" value="1"/>
</dbReference>
<dbReference type="AlphaFoldDB" id="A0A1P8JXB3"/>
<accession>A0A1P8JXB3</accession>